<accession>A0ABW2RQH1</accession>
<feature type="transmembrane region" description="Helical" evidence="1">
    <location>
        <begin position="20"/>
        <end position="40"/>
    </location>
</feature>
<dbReference type="Proteomes" id="UP001596500">
    <property type="component" value="Unassembled WGS sequence"/>
</dbReference>
<dbReference type="EMBL" id="JBHTBW010000081">
    <property type="protein sequence ID" value="MFC7443205.1"/>
    <property type="molecule type" value="Genomic_DNA"/>
</dbReference>
<proteinExistence type="predicted"/>
<keyword evidence="1" id="KW-0812">Transmembrane</keyword>
<feature type="transmembrane region" description="Helical" evidence="1">
    <location>
        <begin position="74"/>
        <end position="94"/>
    </location>
</feature>
<dbReference type="RefSeq" id="WP_379867532.1">
    <property type="nucleotide sequence ID" value="NZ_JBHTBW010000081.1"/>
</dbReference>
<dbReference type="SUPFAM" id="SSF52540">
    <property type="entry name" value="P-loop containing nucleoside triphosphate hydrolases"/>
    <property type="match status" value="1"/>
</dbReference>
<keyword evidence="1" id="KW-1133">Transmembrane helix</keyword>
<evidence type="ECO:0000256" key="1">
    <source>
        <dbReference type="SAM" id="Phobius"/>
    </source>
</evidence>
<dbReference type="Gene3D" id="3.40.50.300">
    <property type="entry name" value="P-loop containing nucleotide triphosphate hydrolases"/>
    <property type="match status" value="2"/>
</dbReference>
<organism evidence="2 3">
    <name type="scientific">Laceyella putida</name>
    <dbReference type="NCBI Taxonomy" id="110101"/>
    <lineage>
        <taxon>Bacteria</taxon>
        <taxon>Bacillati</taxon>
        <taxon>Bacillota</taxon>
        <taxon>Bacilli</taxon>
        <taxon>Bacillales</taxon>
        <taxon>Thermoactinomycetaceae</taxon>
        <taxon>Laceyella</taxon>
    </lineage>
</organism>
<evidence type="ECO:0000313" key="3">
    <source>
        <dbReference type="Proteomes" id="UP001596500"/>
    </source>
</evidence>
<dbReference type="InterPro" id="IPR027417">
    <property type="entry name" value="P-loop_NTPase"/>
</dbReference>
<gene>
    <name evidence="2" type="ORF">ACFQNG_19240</name>
</gene>
<evidence type="ECO:0008006" key="4">
    <source>
        <dbReference type="Google" id="ProtNLM"/>
    </source>
</evidence>
<reference evidence="3" key="1">
    <citation type="journal article" date="2019" name="Int. J. Syst. Evol. Microbiol.">
        <title>The Global Catalogue of Microorganisms (GCM) 10K type strain sequencing project: providing services to taxonomists for standard genome sequencing and annotation.</title>
        <authorList>
            <consortium name="The Broad Institute Genomics Platform"/>
            <consortium name="The Broad Institute Genome Sequencing Center for Infectious Disease"/>
            <person name="Wu L."/>
            <person name="Ma J."/>
        </authorList>
    </citation>
    <scope>NUCLEOTIDE SEQUENCE [LARGE SCALE GENOMIC DNA]</scope>
    <source>
        <strain evidence="3">CGMCC 1.12942</strain>
    </source>
</reference>
<protein>
    <recommendedName>
        <fullName evidence="4">ATP-binding protein</fullName>
    </recommendedName>
</protein>
<keyword evidence="1" id="KW-0472">Membrane</keyword>
<name>A0ABW2RQH1_9BACL</name>
<sequence>MFGDWNKVPKGGDDQLRLAARYFFFGVLGLGGLIGVLYIWKLLADFFDEESKADKATEVVSNTFQWLGNQLSSWIPVVIIFAVIIIAGIVATRLMTKSHYRKRAEEQIRYLRILPCNDITLDLDKVDELTRTFGGMVRPVRMRLRYGRPWFRLRFALPEGSKEIGIYLAYPGDKENSVKDTLRSVYPSAELHDISADQFPGPDKGGSGGHFVFKIGQNQGLPLASLRQKKQSHLGSILNCLRPGTYLDLQFSPVSWKEVEERTEDAVDDLKRKKTKDMDPEERSRRVSLVQRFTGRELSFHVRLSIWSNSDNAVSVVRSTAESIETAMKYDGAVQFIRHDWWNPLMDHNLVPIPYPWTIMTWTGDEIANLFHIPPANHYIYQEAKEDGPDTRGFIVHLENNQRSLKPDEWNEGVLIGKIHHPLEKREVRVHYEQLSKHFILTGASGMGKSSLAVEMIQSILDEWFENHDEAPGFTIIDPAREIIPIIENRLRIAERVGINIPKEKIHHFNLTHDATHVPALNLLHKVEGISTNQLAEQMTMVLVTDEETDEPLSRSKRLMAMAIQSLLEDTETHTILGIDDIFRNKPFRNKVIQNVKDPYVKRFWANVDEAEMKREADQVLNRIDHLLQSPTMRRLFCQKKMNLDIAKYMDEGHLVMIDTYGLKDYDITVTVGQLINQYYQVARKRATGSKFHLMMVDEAHLVQIPLLTEILQEDRKYPFGLGLITREIDHFKNETLMQAIRSNIGMVLSCGQTEGSDEVESITRKHIKSSFLEKLPERHAAVYIRSKRRQRSDVTTCVVQNDPPVVYHPDGKEADHRNKEKDEALLWGLEWGLEIMKSSPEVRPIEEVDREIAEYMDQSLFFDKRSESAN</sequence>
<comment type="caution">
    <text evidence="2">The sequence shown here is derived from an EMBL/GenBank/DDBJ whole genome shotgun (WGS) entry which is preliminary data.</text>
</comment>
<evidence type="ECO:0000313" key="2">
    <source>
        <dbReference type="EMBL" id="MFC7443205.1"/>
    </source>
</evidence>
<keyword evidence="3" id="KW-1185">Reference proteome</keyword>